<sequence>MGITTPLLVGLYEEMAIKLVKGSIKYREPFLKKCKLILGISRDEKTNNYILELSYANMVHCAKALL</sequence>
<dbReference type="Proteomes" id="UP000789901">
    <property type="component" value="Unassembled WGS sequence"/>
</dbReference>
<dbReference type="EMBL" id="CAJVQB010005345">
    <property type="protein sequence ID" value="CAG8659402.1"/>
    <property type="molecule type" value="Genomic_DNA"/>
</dbReference>
<accession>A0ABN7UU04</accession>
<feature type="non-terminal residue" evidence="1">
    <location>
        <position position="66"/>
    </location>
</feature>
<name>A0ABN7UU04_GIGMA</name>
<reference evidence="1 2" key="1">
    <citation type="submission" date="2021-06" db="EMBL/GenBank/DDBJ databases">
        <authorList>
            <person name="Kallberg Y."/>
            <person name="Tangrot J."/>
            <person name="Rosling A."/>
        </authorList>
    </citation>
    <scope>NUCLEOTIDE SEQUENCE [LARGE SCALE GENOMIC DNA]</scope>
    <source>
        <strain evidence="1 2">120-4 pot B 10/14</strain>
    </source>
</reference>
<comment type="caution">
    <text evidence="1">The sequence shown here is derived from an EMBL/GenBank/DDBJ whole genome shotgun (WGS) entry which is preliminary data.</text>
</comment>
<protein>
    <submittedName>
        <fullName evidence="1">46508_t:CDS:1</fullName>
    </submittedName>
</protein>
<keyword evidence="2" id="KW-1185">Reference proteome</keyword>
<evidence type="ECO:0000313" key="1">
    <source>
        <dbReference type="EMBL" id="CAG8659402.1"/>
    </source>
</evidence>
<gene>
    <name evidence="1" type="ORF">GMARGA_LOCUS9800</name>
</gene>
<organism evidence="1 2">
    <name type="scientific">Gigaspora margarita</name>
    <dbReference type="NCBI Taxonomy" id="4874"/>
    <lineage>
        <taxon>Eukaryota</taxon>
        <taxon>Fungi</taxon>
        <taxon>Fungi incertae sedis</taxon>
        <taxon>Mucoromycota</taxon>
        <taxon>Glomeromycotina</taxon>
        <taxon>Glomeromycetes</taxon>
        <taxon>Diversisporales</taxon>
        <taxon>Gigasporaceae</taxon>
        <taxon>Gigaspora</taxon>
    </lineage>
</organism>
<proteinExistence type="predicted"/>
<evidence type="ECO:0000313" key="2">
    <source>
        <dbReference type="Proteomes" id="UP000789901"/>
    </source>
</evidence>